<proteinExistence type="inferred from homology"/>
<organism evidence="3 4">
    <name type="scientific">Lingula anatina</name>
    <name type="common">Brachiopod</name>
    <name type="synonym">Lingula unguis</name>
    <dbReference type="NCBI Taxonomy" id="7574"/>
    <lineage>
        <taxon>Eukaryota</taxon>
        <taxon>Metazoa</taxon>
        <taxon>Spiralia</taxon>
        <taxon>Lophotrochozoa</taxon>
        <taxon>Brachiopoda</taxon>
        <taxon>Linguliformea</taxon>
        <taxon>Lingulata</taxon>
        <taxon>Lingulida</taxon>
        <taxon>Linguloidea</taxon>
        <taxon>Lingulidae</taxon>
        <taxon>Lingula</taxon>
    </lineage>
</organism>
<dbReference type="STRING" id="7574.A0A2R2MP18"/>
<sequence length="394" mass="44276">MNDNARISEPGGQSCLFNVFMFLKIGLKDMGYKPSFLVFLAFGHVLCLATVLGDLTCMDPEGNAVDWFAMYKIPHLKDNPDPLIKIGLGHVYMDINAPKWRPMNVSLNATSGHALYYTLEQMYSQHDSDDFGYILYNDDPPEHPPYSFNYGHTKGVLMLTPSRGVWLVHSLPRFPPVTSSSYSYPHNGLYYGQAFLCVTFTPDAFDKIGGLLLYDYPHIYDQKLPSSLAQKFENLSLVVQGKNISGSPADQIFPLISVGGHDFLSFGKSKLLDKDLYYDIVAPALESDLLVESWQHESIIPSYCEGKYTVENVNLIQLPNGIKFEEYDDHAKWAISKTADSQGKKWTCVGDINREYGQYKRGGGTLCFSNPDVWEAFHGTIAEYKQCKKGTSLN</sequence>
<name>A0A2R2MP18_LINAN</name>
<keyword evidence="3" id="KW-1185">Reference proteome</keyword>
<evidence type="ECO:0000313" key="4">
    <source>
        <dbReference type="RefSeq" id="XP_023931969.1"/>
    </source>
</evidence>
<gene>
    <name evidence="4" type="primary">LOC106164643</name>
</gene>
<dbReference type="KEGG" id="lak:106164643"/>
<accession>A0A2R2MP18</accession>
<dbReference type="GO" id="GO:0004531">
    <property type="term" value="F:deoxyribonuclease II activity"/>
    <property type="evidence" value="ECO:0007669"/>
    <property type="project" value="InterPro"/>
</dbReference>
<dbReference type="GeneID" id="106164643"/>
<dbReference type="CDD" id="cd09121">
    <property type="entry name" value="PLDc_DNaseII_2"/>
    <property type="match status" value="1"/>
</dbReference>
<reference evidence="4" key="1">
    <citation type="submission" date="2025-08" db="UniProtKB">
        <authorList>
            <consortium name="RefSeq"/>
        </authorList>
    </citation>
    <scope>IDENTIFICATION</scope>
    <source>
        <tissue evidence="4">Gonads</tissue>
    </source>
</reference>
<dbReference type="OrthoDB" id="10261598at2759"/>
<dbReference type="AlphaFoldDB" id="A0A2R2MP18"/>
<dbReference type="PANTHER" id="PTHR10858">
    <property type="entry name" value="DEOXYRIBONUCLEASE II"/>
    <property type="match status" value="1"/>
</dbReference>
<dbReference type="Proteomes" id="UP000085678">
    <property type="component" value="Unplaced"/>
</dbReference>
<dbReference type="InterPro" id="IPR004947">
    <property type="entry name" value="DNase_II"/>
</dbReference>
<dbReference type="RefSeq" id="XP_023931969.1">
    <property type="nucleotide sequence ID" value="XM_024076201.1"/>
</dbReference>
<dbReference type="InParanoid" id="A0A2R2MP18"/>
<dbReference type="Pfam" id="PF03265">
    <property type="entry name" value="DNase_II"/>
    <property type="match status" value="1"/>
</dbReference>
<dbReference type="CDD" id="cd09120">
    <property type="entry name" value="PLDc_DNaseII_1"/>
    <property type="match status" value="1"/>
</dbReference>
<evidence type="ECO:0000256" key="2">
    <source>
        <dbReference type="ARBA" id="ARBA00022801"/>
    </source>
</evidence>
<keyword evidence="2" id="KW-0378">Hydrolase</keyword>
<dbReference type="PANTHER" id="PTHR10858:SF23">
    <property type="entry name" value="DEOXYRIBONUCLEASE II"/>
    <property type="match status" value="1"/>
</dbReference>
<comment type="similarity">
    <text evidence="1">Belongs to the DNase II family.</text>
</comment>
<evidence type="ECO:0000256" key="1">
    <source>
        <dbReference type="ARBA" id="ARBA00007527"/>
    </source>
</evidence>
<evidence type="ECO:0000313" key="3">
    <source>
        <dbReference type="Proteomes" id="UP000085678"/>
    </source>
</evidence>
<protein>
    <submittedName>
        <fullName evidence="4">Plancitoxin-1 isoform X1</fullName>
    </submittedName>
</protein>
<dbReference type="GO" id="GO:0006309">
    <property type="term" value="P:apoptotic DNA fragmentation"/>
    <property type="evidence" value="ECO:0007669"/>
    <property type="project" value="TreeGrafter"/>
</dbReference>